<dbReference type="AlphaFoldDB" id="A0A6A4GFT4"/>
<accession>A0A6A4GFT4</accession>
<feature type="region of interest" description="Disordered" evidence="1">
    <location>
        <begin position="171"/>
        <end position="191"/>
    </location>
</feature>
<dbReference type="EMBL" id="ML770199">
    <property type="protein sequence ID" value="KAE9384185.1"/>
    <property type="molecule type" value="Genomic_DNA"/>
</dbReference>
<proteinExistence type="predicted"/>
<reference evidence="2" key="1">
    <citation type="journal article" date="2019" name="Environ. Microbiol.">
        <title>Fungal ecological strategies reflected in gene transcription - a case study of two litter decomposers.</title>
        <authorList>
            <person name="Barbi F."/>
            <person name="Kohler A."/>
            <person name="Barry K."/>
            <person name="Baskaran P."/>
            <person name="Daum C."/>
            <person name="Fauchery L."/>
            <person name="Ihrmark K."/>
            <person name="Kuo A."/>
            <person name="LaButti K."/>
            <person name="Lipzen A."/>
            <person name="Morin E."/>
            <person name="Grigoriev I.V."/>
            <person name="Henrissat B."/>
            <person name="Lindahl B."/>
            <person name="Martin F."/>
        </authorList>
    </citation>
    <scope>NUCLEOTIDE SEQUENCE</scope>
    <source>
        <strain evidence="2">JB14</strain>
    </source>
</reference>
<evidence type="ECO:0000313" key="3">
    <source>
        <dbReference type="Proteomes" id="UP000799118"/>
    </source>
</evidence>
<gene>
    <name evidence="2" type="ORF">BT96DRAFT_1026966</name>
</gene>
<dbReference type="Proteomes" id="UP000799118">
    <property type="component" value="Unassembled WGS sequence"/>
</dbReference>
<evidence type="ECO:0000256" key="1">
    <source>
        <dbReference type="SAM" id="MobiDB-lite"/>
    </source>
</evidence>
<sequence>MIQWILQIQIFYRAMPHTSDIDNGPPDLTDQLLKLLPKLDSCCIPPEKVLRCLVRNRLSSLSFSVYSFQFEELALHLQSSTRILRYTAQRELISALSYNLGGTQGILDELRIALPPSLRELLSFNQGLELSLARDLAHFFEAVSVMRILTLTLKAAGRHGRTHIWTLHRPISAPPAHNESDDSESQASERGSSSFLVHPLTTAFHLLQRAWGFAE</sequence>
<evidence type="ECO:0000313" key="2">
    <source>
        <dbReference type="EMBL" id="KAE9384185.1"/>
    </source>
</evidence>
<protein>
    <submittedName>
        <fullName evidence="2">Uncharacterized protein</fullName>
    </submittedName>
</protein>
<dbReference type="OrthoDB" id="3250555at2759"/>
<organism evidence="2 3">
    <name type="scientific">Gymnopus androsaceus JB14</name>
    <dbReference type="NCBI Taxonomy" id="1447944"/>
    <lineage>
        <taxon>Eukaryota</taxon>
        <taxon>Fungi</taxon>
        <taxon>Dikarya</taxon>
        <taxon>Basidiomycota</taxon>
        <taxon>Agaricomycotina</taxon>
        <taxon>Agaricomycetes</taxon>
        <taxon>Agaricomycetidae</taxon>
        <taxon>Agaricales</taxon>
        <taxon>Marasmiineae</taxon>
        <taxon>Omphalotaceae</taxon>
        <taxon>Gymnopus</taxon>
    </lineage>
</organism>
<keyword evidence="3" id="KW-1185">Reference proteome</keyword>
<name>A0A6A4GFT4_9AGAR</name>